<dbReference type="CDD" id="cd08432">
    <property type="entry name" value="PBP2_GcdR_TrpI_HvrB_AmpR_like"/>
    <property type="match status" value="1"/>
</dbReference>
<dbReference type="Gene3D" id="3.40.190.10">
    <property type="entry name" value="Periplasmic binding protein-like II"/>
    <property type="match status" value="2"/>
</dbReference>
<dbReference type="GO" id="GO:0003700">
    <property type="term" value="F:DNA-binding transcription factor activity"/>
    <property type="evidence" value="ECO:0007669"/>
    <property type="project" value="InterPro"/>
</dbReference>
<comment type="similarity">
    <text evidence="1">Belongs to the LysR transcriptional regulatory family.</text>
</comment>
<protein>
    <submittedName>
        <fullName evidence="6">DNA-binding transcriptional LysR family regulator</fullName>
    </submittedName>
</protein>
<keyword evidence="7" id="KW-1185">Reference proteome</keyword>
<gene>
    <name evidence="6" type="ORF">FHS03_000345</name>
</gene>
<dbReference type="Pfam" id="PF00126">
    <property type="entry name" value="HTH_1"/>
    <property type="match status" value="1"/>
</dbReference>
<sequence length="297" mass="33416">MRHPLIALPPLDALRGFVAAARRLSITQAADDLCLTQSAVSRQIQTLEERLGAQLFTRSNRSITLTMAGEQLFRLCSPWMDKLAELSESLREEIRPRTVTISASIGVASLWILPRLGAFQAAHPDIDVRLAANNRVEDLAQEDIDLAIRYSAAAQAGPNARHLFDEQIVPVASPAVAQRVLAHPRGLLSEVLLDLERNSRPWLRWSYWLERKAPGLRAKGFLYFHQYDQIIQAALEGHGVALGRLPLIQNMLKDGRLQALASVPQGVPDYAYWLLQAVPEPREEVRHFRDWLLHSLR</sequence>
<feature type="domain" description="HTH lysR-type" evidence="5">
    <location>
        <begin position="9"/>
        <end position="66"/>
    </location>
</feature>
<reference evidence="6 7" key="1">
    <citation type="submission" date="2020-08" db="EMBL/GenBank/DDBJ databases">
        <title>Genomic Encyclopedia of Type Strains, Phase III (KMG-III): the genomes of soil and plant-associated and newly described type strains.</title>
        <authorList>
            <person name="Whitman W."/>
        </authorList>
    </citation>
    <scope>NUCLEOTIDE SEQUENCE [LARGE SCALE GENOMIC DNA]</scope>
    <source>
        <strain evidence="6 7">CECT 8897</strain>
    </source>
</reference>
<dbReference type="RefSeq" id="WP_183439288.1">
    <property type="nucleotide sequence ID" value="NZ_JACHXD010000001.1"/>
</dbReference>
<proteinExistence type="inferred from homology"/>
<dbReference type="FunFam" id="1.10.10.10:FF:000001">
    <property type="entry name" value="LysR family transcriptional regulator"/>
    <property type="match status" value="1"/>
</dbReference>
<dbReference type="Gene3D" id="1.10.10.10">
    <property type="entry name" value="Winged helix-like DNA-binding domain superfamily/Winged helix DNA-binding domain"/>
    <property type="match status" value="1"/>
</dbReference>
<evidence type="ECO:0000256" key="1">
    <source>
        <dbReference type="ARBA" id="ARBA00009437"/>
    </source>
</evidence>
<dbReference type="PANTHER" id="PTHR30537:SF74">
    <property type="entry name" value="HTH-TYPE TRANSCRIPTIONAL REGULATOR TRPI"/>
    <property type="match status" value="1"/>
</dbReference>
<dbReference type="PANTHER" id="PTHR30537">
    <property type="entry name" value="HTH-TYPE TRANSCRIPTIONAL REGULATOR"/>
    <property type="match status" value="1"/>
</dbReference>
<evidence type="ECO:0000256" key="4">
    <source>
        <dbReference type="ARBA" id="ARBA00023163"/>
    </source>
</evidence>
<evidence type="ECO:0000259" key="5">
    <source>
        <dbReference type="PROSITE" id="PS50931"/>
    </source>
</evidence>
<keyword evidence="3 6" id="KW-0238">DNA-binding</keyword>
<dbReference type="SUPFAM" id="SSF46785">
    <property type="entry name" value="Winged helix' DNA-binding domain"/>
    <property type="match status" value="1"/>
</dbReference>
<evidence type="ECO:0000313" key="7">
    <source>
        <dbReference type="Proteomes" id="UP000541535"/>
    </source>
</evidence>
<evidence type="ECO:0000313" key="6">
    <source>
        <dbReference type="EMBL" id="MBB3117326.1"/>
    </source>
</evidence>
<dbReference type="EMBL" id="JACHXD010000001">
    <property type="protein sequence ID" value="MBB3117326.1"/>
    <property type="molecule type" value="Genomic_DNA"/>
</dbReference>
<dbReference type="InterPro" id="IPR058163">
    <property type="entry name" value="LysR-type_TF_proteobact-type"/>
</dbReference>
<comment type="caution">
    <text evidence="6">The sequence shown here is derived from an EMBL/GenBank/DDBJ whole genome shotgun (WGS) entry which is preliminary data.</text>
</comment>
<dbReference type="Proteomes" id="UP000541535">
    <property type="component" value="Unassembled WGS sequence"/>
</dbReference>
<dbReference type="InterPro" id="IPR036388">
    <property type="entry name" value="WH-like_DNA-bd_sf"/>
</dbReference>
<evidence type="ECO:0000256" key="2">
    <source>
        <dbReference type="ARBA" id="ARBA00023015"/>
    </source>
</evidence>
<dbReference type="InterPro" id="IPR005119">
    <property type="entry name" value="LysR_subst-bd"/>
</dbReference>
<dbReference type="Pfam" id="PF03466">
    <property type="entry name" value="LysR_substrate"/>
    <property type="match status" value="1"/>
</dbReference>
<dbReference type="GO" id="GO:0043565">
    <property type="term" value="F:sequence-specific DNA binding"/>
    <property type="evidence" value="ECO:0007669"/>
    <property type="project" value="TreeGrafter"/>
</dbReference>
<dbReference type="SUPFAM" id="SSF53850">
    <property type="entry name" value="Periplasmic binding protein-like II"/>
    <property type="match status" value="1"/>
</dbReference>
<keyword evidence="2" id="KW-0805">Transcription regulation</keyword>
<organism evidence="6 7">
    <name type="scientific">Pseudoduganella violacea</name>
    <dbReference type="NCBI Taxonomy" id="1715466"/>
    <lineage>
        <taxon>Bacteria</taxon>
        <taxon>Pseudomonadati</taxon>
        <taxon>Pseudomonadota</taxon>
        <taxon>Betaproteobacteria</taxon>
        <taxon>Burkholderiales</taxon>
        <taxon>Oxalobacteraceae</taxon>
        <taxon>Telluria group</taxon>
        <taxon>Pseudoduganella</taxon>
    </lineage>
</organism>
<dbReference type="AlphaFoldDB" id="A0A7W5B6H4"/>
<dbReference type="GO" id="GO:0006351">
    <property type="term" value="P:DNA-templated transcription"/>
    <property type="evidence" value="ECO:0007669"/>
    <property type="project" value="TreeGrafter"/>
</dbReference>
<dbReference type="InterPro" id="IPR000847">
    <property type="entry name" value="LysR_HTH_N"/>
</dbReference>
<accession>A0A7W5B6H4</accession>
<dbReference type="InterPro" id="IPR036390">
    <property type="entry name" value="WH_DNA-bd_sf"/>
</dbReference>
<keyword evidence="4" id="KW-0804">Transcription</keyword>
<dbReference type="PROSITE" id="PS50931">
    <property type="entry name" value="HTH_LYSR"/>
    <property type="match status" value="1"/>
</dbReference>
<dbReference type="PRINTS" id="PR00039">
    <property type="entry name" value="HTHLYSR"/>
</dbReference>
<name>A0A7W5B6H4_9BURK</name>
<evidence type="ECO:0000256" key="3">
    <source>
        <dbReference type="ARBA" id="ARBA00023125"/>
    </source>
</evidence>